<comment type="caution">
    <text evidence="4">The sequence shown here is derived from an EMBL/GenBank/DDBJ whole genome shotgun (WGS) entry which is preliminary data.</text>
</comment>
<organism evidence="4 5">
    <name type="scientific">Candidatus Thalassospirochaeta sargassi</name>
    <dbReference type="NCBI Taxonomy" id="3119039"/>
    <lineage>
        <taxon>Bacteria</taxon>
        <taxon>Pseudomonadati</taxon>
        <taxon>Spirochaetota</taxon>
        <taxon>Spirochaetia</taxon>
        <taxon>Spirochaetales</taxon>
        <taxon>Spirochaetaceae</taxon>
        <taxon>Candidatus Thalassospirochaeta</taxon>
    </lineage>
</organism>
<proteinExistence type="inferred from homology"/>
<dbReference type="InterPro" id="IPR028082">
    <property type="entry name" value="Peripla_BP_I"/>
</dbReference>
<name>A0AAJ1MIX8_9SPIO</name>
<protein>
    <submittedName>
        <fullName evidence="4">Substrate-binding domain-containing protein</fullName>
    </submittedName>
</protein>
<dbReference type="AlphaFoldDB" id="A0AAJ1MIX8"/>
<dbReference type="Proteomes" id="UP001221217">
    <property type="component" value="Unassembled WGS sequence"/>
</dbReference>
<reference evidence="4 5" key="1">
    <citation type="submission" date="2022-12" db="EMBL/GenBank/DDBJ databases">
        <title>Metagenome assembled genome from gulf of manar.</title>
        <authorList>
            <person name="Kohli P."/>
            <person name="Pk S."/>
            <person name="Venkata Ramana C."/>
            <person name="Sasikala C."/>
        </authorList>
    </citation>
    <scope>NUCLEOTIDE SEQUENCE [LARGE SCALE GENOMIC DNA]</scope>
    <source>
        <strain evidence="4">JB008</strain>
    </source>
</reference>
<dbReference type="Pfam" id="PF13407">
    <property type="entry name" value="Peripla_BP_4"/>
    <property type="match status" value="1"/>
</dbReference>
<dbReference type="SUPFAM" id="SSF53822">
    <property type="entry name" value="Periplasmic binding protein-like I"/>
    <property type="match status" value="1"/>
</dbReference>
<dbReference type="PROSITE" id="PS51257">
    <property type="entry name" value="PROKAR_LIPOPROTEIN"/>
    <property type="match status" value="1"/>
</dbReference>
<dbReference type="InterPro" id="IPR025997">
    <property type="entry name" value="SBP_2_dom"/>
</dbReference>
<comment type="similarity">
    <text evidence="2">Belongs to the bacterial solute-binding protein 2 family.</text>
</comment>
<evidence type="ECO:0000259" key="3">
    <source>
        <dbReference type="Pfam" id="PF13407"/>
    </source>
</evidence>
<evidence type="ECO:0000256" key="2">
    <source>
        <dbReference type="ARBA" id="ARBA00007639"/>
    </source>
</evidence>
<dbReference type="GO" id="GO:0030246">
    <property type="term" value="F:carbohydrate binding"/>
    <property type="evidence" value="ECO:0007669"/>
    <property type="project" value="TreeGrafter"/>
</dbReference>
<gene>
    <name evidence="4" type="ORF">PQJ61_04730</name>
</gene>
<evidence type="ECO:0000256" key="1">
    <source>
        <dbReference type="ARBA" id="ARBA00004196"/>
    </source>
</evidence>
<dbReference type="EMBL" id="JAQQAL010000011">
    <property type="protein sequence ID" value="MDC7226052.1"/>
    <property type="molecule type" value="Genomic_DNA"/>
</dbReference>
<dbReference type="Gene3D" id="3.40.50.2300">
    <property type="match status" value="2"/>
</dbReference>
<accession>A0AAJ1MIX8</accession>
<sequence length="379" mass="41399">MKRNGLKRGMAIVVMLMLIAGIFMSCGNSSESASAADTEVAGFTAKSTPAFVGDEGETYYLITFLSGYPYWASYYEGFKDAARQLGVNTKYQGAMTADINEQISVFEQVISLKPAGIMINPTNGEPLVETALRANENNIPLVVGENDIPGARLAAVINHNDLISTKKAADYIGKMLNGKGQVALFENVGQRNHETRIAAFTENLNRDWPGVEIVAKADTKHDEMKGAEAAKNIMLAHPDVDYIFSITPAAAMGAATAVEEVGSDVKILSFDVNQNVLEYMKNGSIAAAVMPDAYNFGYLGMLALYLQNHELLDPMNDYSVNPDKDAFDYPIIYASSTVVTEENAQFYDTEKYLEGRGSKGYDEGALKMTKETLPGYWER</sequence>
<evidence type="ECO:0000313" key="4">
    <source>
        <dbReference type="EMBL" id="MDC7226052.1"/>
    </source>
</evidence>
<dbReference type="PANTHER" id="PTHR30036:SF7">
    <property type="entry name" value="ABC TRANSPORTER PERIPLASMIC-BINDING PROTEIN YPHF"/>
    <property type="match status" value="1"/>
</dbReference>
<dbReference type="PANTHER" id="PTHR30036">
    <property type="entry name" value="D-XYLOSE-BINDING PERIPLASMIC PROTEIN"/>
    <property type="match status" value="1"/>
</dbReference>
<feature type="domain" description="Periplasmic binding protein" evidence="3">
    <location>
        <begin position="65"/>
        <end position="305"/>
    </location>
</feature>
<comment type="subcellular location">
    <subcellularLocation>
        <location evidence="1">Cell envelope</location>
    </subcellularLocation>
</comment>
<dbReference type="InterPro" id="IPR050555">
    <property type="entry name" value="Bact_Solute-Bind_Prot2"/>
</dbReference>
<dbReference type="GO" id="GO:0030288">
    <property type="term" value="C:outer membrane-bounded periplasmic space"/>
    <property type="evidence" value="ECO:0007669"/>
    <property type="project" value="TreeGrafter"/>
</dbReference>
<evidence type="ECO:0000313" key="5">
    <source>
        <dbReference type="Proteomes" id="UP001221217"/>
    </source>
</evidence>